<reference evidence="7" key="1">
    <citation type="submission" date="2021-10" db="EMBL/GenBank/DDBJ databases">
        <title>De novo Genome Assembly of Clathrus columnatus (Basidiomycota, Fungi) Using Illumina and Nanopore Sequence Data.</title>
        <authorList>
            <person name="Ogiso-Tanaka E."/>
            <person name="Itagaki H."/>
            <person name="Hosoya T."/>
            <person name="Hosaka K."/>
        </authorList>
    </citation>
    <scope>NUCLEOTIDE SEQUENCE</scope>
    <source>
        <strain evidence="7">MO-923</strain>
    </source>
</reference>
<organism evidence="7 8">
    <name type="scientific">Clathrus columnatus</name>
    <dbReference type="NCBI Taxonomy" id="1419009"/>
    <lineage>
        <taxon>Eukaryota</taxon>
        <taxon>Fungi</taxon>
        <taxon>Dikarya</taxon>
        <taxon>Basidiomycota</taxon>
        <taxon>Agaricomycotina</taxon>
        <taxon>Agaricomycetes</taxon>
        <taxon>Phallomycetidae</taxon>
        <taxon>Phallales</taxon>
        <taxon>Clathraceae</taxon>
        <taxon>Clathrus</taxon>
    </lineage>
</organism>
<evidence type="ECO:0000256" key="2">
    <source>
        <dbReference type="ARBA" id="ARBA00010446"/>
    </source>
</evidence>
<accession>A0AAV5AG56</accession>
<evidence type="ECO:0000256" key="4">
    <source>
        <dbReference type="ARBA" id="ARBA00022525"/>
    </source>
</evidence>
<dbReference type="Proteomes" id="UP001050691">
    <property type="component" value="Unassembled WGS sequence"/>
</dbReference>
<sequence>MKAAFSILSLVLLAAAAPAPQSVSQCNTGNISCCNSVQNSTDESVASLAGLLGITLPNIGLQVGLGCSPITLAGLGLGAGCEQQPVCCTGNSFQGLINLGCSPLAL</sequence>
<dbReference type="GO" id="GO:0009277">
    <property type="term" value="C:fungal-type cell wall"/>
    <property type="evidence" value="ECO:0007669"/>
    <property type="project" value="InterPro"/>
</dbReference>
<feature type="chain" id="PRO_5043096300" description="Hydrophobin" evidence="6">
    <location>
        <begin position="17"/>
        <end position="106"/>
    </location>
</feature>
<dbReference type="SMART" id="SM00075">
    <property type="entry name" value="HYDRO"/>
    <property type="match status" value="1"/>
</dbReference>
<keyword evidence="3 6" id="KW-0134">Cell wall</keyword>
<evidence type="ECO:0000256" key="5">
    <source>
        <dbReference type="ARBA" id="ARBA00023157"/>
    </source>
</evidence>
<comment type="caution">
    <text evidence="7">The sequence shown here is derived from an EMBL/GenBank/DDBJ whole genome shotgun (WGS) entry which is preliminary data.</text>
</comment>
<dbReference type="AlphaFoldDB" id="A0AAV5AG56"/>
<keyword evidence="8" id="KW-1185">Reference proteome</keyword>
<comment type="subcellular location">
    <subcellularLocation>
        <location evidence="1 6">Secreted</location>
        <location evidence="1 6">Cell wall</location>
    </subcellularLocation>
</comment>
<evidence type="ECO:0000256" key="6">
    <source>
        <dbReference type="RuleBase" id="RU365009"/>
    </source>
</evidence>
<dbReference type="Pfam" id="PF01185">
    <property type="entry name" value="Hydrophobin"/>
    <property type="match status" value="1"/>
</dbReference>
<feature type="signal peptide" evidence="6">
    <location>
        <begin position="1"/>
        <end position="16"/>
    </location>
</feature>
<protein>
    <recommendedName>
        <fullName evidence="6">Hydrophobin</fullName>
    </recommendedName>
</protein>
<gene>
    <name evidence="7" type="ORF">Clacol_007875</name>
</gene>
<evidence type="ECO:0000256" key="1">
    <source>
        <dbReference type="ARBA" id="ARBA00004191"/>
    </source>
</evidence>
<evidence type="ECO:0000313" key="7">
    <source>
        <dbReference type="EMBL" id="GJJ13619.1"/>
    </source>
</evidence>
<comment type="similarity">
    <text evidence="2 6">Belongs to the fungal hydrophobin family.</text>
</comment>
<name>A0AAV5AG56_9AGAM</name>
<keyword evidence="5 6" id="KW-1015">Disulfide bond</keyword>
<evidence type="ECO:0000313" key="8">
    <source>
        <dbReference type="Proteomes" id="UP001050691"/>
    </source>
</evidence>
<dbReference type="CDD" id="cd23507">
    <property type="entry name" value="hydrophobin_I"/>
    <property type="match status" value="1"/>
</dbReference>
<dbReference type="EMBL" id="BPWL01000009">
    <property type="protein sequence ID" value="GJJ13619.1"/>
    <property type="molecule type" value="Genomic_DNA"/>
</dbReference>
<dbReference type="InterPro" id="IPR001338">
    <property type="entry name" value="Class_I_Hydrophobin"/>
</dbReference>
<proteinExistence type="inferred from homology"/>
<keyword evidence="4 6" id="KW-0964">Secreted</keyword>
<keyword evidence="6" id="KW-0732">Signal</keyword>
<dbReference type="GO" id="GO:0005199">
    <property type="term" value="F:structural constituent of cell wall"/>
    <property type="evidence" value="ECO:0007669"/>
    <property type="project" value="InterPro"/>
</dbReference>
<evidence type="ECO:0000256" key="3">
    <source>
        <dbReference type="ARBA" id="ARBA00022512"/>
    </source>
</evidence>